<dbReference type="InterPro" id="IPR039448">
    <property type="entry name" value="Beta_helix"/>
</dbReference>
<dbReference type="Gene3D" id="1.10.760.10">
    <property type="entry name" value="Cytochrome c-like domain"/>
    <property type="match status" value="1"/>
</dbReference>
<keyword evidence="3" id="KW-0677">Repeat</keyword>
<dbReference type="PANTHER" id="PTHR22990:SF15">
    <property type="entry name" value="F-BOX ONLY PROTEIN 10"/>
    <property type="match status" value="1"/>
</dbReference>
<evidence type="ECO:0000256" key="2">
    <source>
        <dbReference type="ARBA" id="ARBA00022723"/>
    </source>
</evidence>
<dbReference type="InterPro" id="IPR022442">
    <property type="entry name" value="SO_2930-like_dom"/>
</dbReference>
<dbReference type="GO" id="GO:0020037">
    <property type="term" value="F:heme binding"/>
    <property type="evidence" value="ECO:0007669"/>
    <property type="project" value="InterPro"/>
</dbReference>
<proteinExistence type="predicted"/>
<dbReference type="InterPro" id="IPR006626">
    <property type="entry name" value="PbH1"/>
</dbReference>
<evidence type="ECO:0000256" key="3">
    <source>
        <dbReference type="ARBA" id="ARBA00022737"/>
    </source>
</evidence>
<evidence type="ECO:0000313" key="8">
    <source>
        <dbReference type="EMBL" id="MBN7826592.1"/>
    </source>
</evidence>
<dbReference type="InterPro" id="IPR036909">
    <property type="entry name" value="Cyt_c-like_dom_sf"/>
</dbReference>
<keyword evidence="1 5" id="KW-0349">Heme</keyword>
<dbReference type="Pfam" id="PF00034">
    <property type="entry name" value="Cytochrom_C"/>
    <property type="match status" value="1"/>
</dbReference>
<dbReference type="AlphaFoldDB" id="A0A939ISC8"/>
<dbReference type="RefSeq" id="WP_206574704.1">
    <property type="nucleotide sequence ID" value="NZ_JAFKCV010000009.1"/>
</dbReference>
<dbReference type="InterPro" id="IPR009056">
    <property type="entry name" value="Cyt_c-like_dom"/>
</dbReference>
<feature type="domain" description="Cytochrome c" evidence="7">
    <location>
        <begin position="423"/>
        <end position="504"/>
    </location>
</feature>
<dbReference type="InterPro" id="IPR011050">
    <property type="entry name" value="Pectin_lyase_fold/virulence"/>
</dbReference>
<dbReference type="Pfam" id="PF13229">
    <property type="entry name" value="Beta_helix"/>
    <property type="match status" value="2"/>
</dbReference>
<evidence type="ECO:0000256" key="4">
    <source>
        <dbReference type="ARBA" id="ARBA00023004"/>
    </source>
</evidence>
<comment type="caution">
    <text evidence="8">The sequence shown here is derived from an EMBL/GenBank/DDBJ whole genome shotgun (WGS) entry which is preliminary data.</text>
</comment>
<dbReference type="Proteomes" id="UP000664654">
    <property type="component" value="Unassembled WGS sequence"/>
</dbReference>
<keyword evidence="9" id="KW-1185">Reference proteome</keyword>
<feature type="region of interest" description="Disordered" evidence="6">
    <location>
        <begin position="33"/>
        <end position="53"/>
    </location>
</feature>
<dbReference type="SUPFAM" id="SSF46626">
    <property type="entry name" value="Cytochrome c"/>
    <property type="match status" value="1"/>
</dbReference>
<evidence type="ECO:0000259" key="7">
    <source>
        <dbReference type="PROSITE" id="PS51007"/>
    </source>
</evidence>
<dbReference type="Gene3D" id="2.160.20.10">
    <property type="entry name" value="Single-stranded right-handed beta-helix, Pectin lyase-like"/>
    <property type="match status" value="1"/>
</dbReference>
<dbReference type="NCBIfam" id="TIGR03805">
    <property type="entry name" value="beta_helix_1"/>
    <property type="match status" value="1"/>
</dbReference>
<dbReference type="GO" id="GO:0046872">
    <property type="term" value="F:metal ion binding"/>
    <property type="evidence" value="ECO:0007669"/>
    <property type="project" value="UniProtKB-KW"/>
</dbReference>
<dbReference type="EMBL" id="JAFKCV010000009">
    <property type="protein sequence ID" value="MBN7826592.1"/>
    <property type="molecule type" value="Genomic_DNA"/>
</dbReference>
<dbReference type="SUPFAM" id="SSF51126">
    <property type="entry name" value="Pectin lyase-like"/>
    <property type="match status" value="1"/>
</dbReference>
<keyword evidence="2 5" id="KW-0479">Metal-binding</keyword>
<protein>
    <submittedName>
        <fullName evidence="8">Right-handed parallel beta-helix repeat-containing protein</fullName>
    </submittedName>
</protein>
<dbReference type="SMART" id="SM00710">
    <property type="entry name" value="PbH1"/>
    <property type="match status" value="7"/>
</dbReference>
<evidence type="ECO:0000256" key="5">
    <source>
        <dbReference type="PROSITE-ProRule" id="PRU00433"/>
    </source>
</evidence>
<dbReference type="InterPro" id="IPR012334">
    <property type="entry name" value="Pectin_lyas_fold"/>
</dbReference>
<gene>
    <name evidence="8" type="ORF">J0A66_15260</name>
</gene>
<dbReference type="PROSITE" id="PS51007">
    <property type="entry name" value="CYTC"/>
    <property type="match status" value="1"/>
</dbReference>
<dbReference type="PANTHER" id="PTHR22990">
    <property type="entry name" value="F-BOX ONLY PROTEIN"/>
    <property type="match status" value="1"/>
</dbReference>
<name>A0A939ISC8_9ALTE</name>
<evidence type="ECO:0000256" key="6">
    <source>
        <dbReference type="SAM" id="MobiDB-lite"/>
    </source>
</evidence>
<evidence type="ECO:0000256" key="1">
    <source>
        <dbReference type="ARBA" id="ARBA00022617"/>
    </source>
</evidence>
<reference evidence="8" key="1">
    <citation type="submission" date="2021-03" db="EMBL/GenBank/DDBJ databases">
        <title>novel species isolated from a fishpond in China.</title>
        <authorList>
            <person name="Lu H."/>
            <person name="Cai Z."/>
        </authorList>
    </citation>
    <scope>NUCLEOTIDE SEQUENCE</scope>
    <source>
        <strain evidence="8">JCM 30855</strain>
    </source>
</reference>
<evidence type="ECO:0000313" key="9">
    <source>
        <dbReference type="Proteomes" id="UP000664654"/>
    </source>
</evidence>
<dbReference type="InterPro" id="IPR051550">
    <property type="entry name" value="SCF-Subunits/Alg-Epimerases"/>
</dbReference>
<sequence>MSKGKLLALVLIVAAFFAGRYFFATGPVQMTDSRGGASYGGNQEATADGERRSGSLVRGIHMAPMTGQVHEVRAGEKIMDTVKLAQSGDTIHVYPGTYSETVYIDKDNIRLVGIIEEGQRATLDGKGHLNDAILYSGNDIVVENFLITKYKGNAIMGQAGNNFEIRNNIIVDTGVYGIFPQLGKNGIVTHNVISGIEDAAIYVGMSDNIHVAHNHVFDSVAGIEIENSRHAIVENNFVTNNTGGILAFITPGLPVKTTYDVIIRNNFIVGNNHKNFAAPGSTVAGIPPGTGILIMAADEVVVEGNIISDNKTAGIIITDHNNAPNTTIDPESDPAPDKVAILDNLMSNNGYDSIDEVKALMLTEFKTGKVDIVRVGVSRDSCIINRHQYVTVGVDKWAECGFTHTGDVLTYLLDEPVPPREIDPAEAGKVAYLGICAGCHTYTGRMIGPPVQVIQALYMDDPQGLADYIANPVKKRDDYPQMPPQDYLDPATRLAVAEYMLSVTK</sequence>
<keyword evidence="4 5" id="KW-0408">Iron</keyword>
<dbReference type="GO" id="GO:0009055">
    <property type="term" value="F:electron transfer activity"/>
    <property type="evidence" value="ECO:0007669"/>
    <property type="project" value="InterPro"/>
</dbReference>
<organism evidence="8 9">
    <name type="scientific">Bowmanella dokdonensis</name>
    <dbReference type="NCBI Taxonomy" id="751969"/>
    <lineage>
        <taxon>Bacteria</taxon>
        <taxon>Pseudomonadati</taxon>
        <taxon>Pseudomonadota</taxon>
        <taxon>Gammaproteobacteria</taxon>
        <taxon>Alteromonadales</taxon>
        <taxon>Alteromonadaceae</taxon>
        <taxon>Bowmanella</taxon>
    </lineage>
</organism>
<accession>A0A939ISC8</accession>